<dbReference type="PIRSF" id="PIRSF001361">
    <property type="entry name" value="DAHP_synthase"/>
    <property type="match status" value="1"/>
</dbReference>
<dbReference type="EMBL" id="JBEPSD010000001">
    <property type="protein sequence ID" value="MET4568285.1"/>
    <property type="molecule type" value="Genomic_DNA"/>
</dbReference>
<dbReference type="Proteomes" id="UP001549251">
    <property type="component" value="Unassembled WGS sequence"/>
</dbReference>
<dbReference type="EC" id="2.5.1.54" evidence="8"/>
<dbReference type="InterPro" id="IPR006218">
    <property type="entry name" value="DAHP1/KDSA"/>
</dbReference>
<gene>
    <name evidence="10" type="ORF">ABIE04_000612</name>
</gene>
<dbReference type="PANTHER" id="PTHR21225">
    <property type="entry name" value="PHOSPHO-2-DEHYDRO-3-DEOXYHEPTONATE ALDOLASE DAHP SYNTHETASE"/>
    <property type="match status" value="1"/>
</dbReference>
<evidence type="ECO:0000256" key="8">
    <source>
        <dbReference type="PIRNR" id="PIRNR001361"/>
    </source>
</evidence>
<dbReference type="PANTHER" id="PTHR21225:SF12">
    <property type="entry name" value="PHOSPHO-2-DEHYDRO-3-DEOXYHEPTONATE ALDOLASE, TYROSINE-INHIBITED"/>
    <property type="match status" value="1"/>
</dbReference>
<dbReference type="RefSeq" id="WP_354547117.1">
    <property type="nucleotide sequence ID" value="NZ_JBEPSD010000001.1"/>
</dbReference>
<dbReference type="GO" id="GO:0003849">
    <property type="term" value="F:3-deoxy-7-phosphoheptulonate synthase activity"/>
    <property type="evidence" value="ECO:0007669"/>
    <property type="project" value="UniProtKB-EC"/>
</dbReference>
<keyword evidence="11" id="KW-1185">Reference proteome</keyword>
<reference evidence="10 11" key="1">
    <citation type="submission" date="2024-06" db="EMBL/GenBank/DDBJ databases">
        <title>Sorghum-associated microbial communities from plants grown in Nebraska, USA.</title>
        <authorList>
            <person name="Schachtman D."/>
        </authorList>
    </citation>
    <scope>NUCLEOTIDE SEQUENCE [LARGE SCALE GENOMIC DNA]</scope>
    <source>
        <strain evidence="10 11">1757</strain>
    </source>
</reference>
<comment type="catalytic activity">
    <reaction evidence="7 8">
        <text>D-erythrose 4-phosphate + phosphoenolpyruvate + H2O = 7-phospho-2-dehydro-3-deoxy-D-arabino-heptonate + phosphate</text>
        <dbReference type="Rhea" id="RHEA:14717"/>
        <dbReference type="ChEBI" id="CHEBI:15377"/>
        <dbReference type="ChEBI" id="CHEBI:16897"/>
        <dbReference type="ChEBI" id="CHEBI:43474"/>
        <dbReference type="ChEBI" id="CHEBI:58394"/>
        <dbReference type="ChEBI" id="CHEBI:58702"/>
        <dbReference type="EC" id="2.5.1.54"/>
    </reaction>
</comment>
<name>A0ABV2PTD4_9GAMM</name>
<evidence type="ECO:0000256" key="7">
    <source>
        <dbReference type="ARBA" id="ARBA00047508"/>
    </source>
</evidence>
<evidence type="ECO:0000256" key="3">
    <source>
        <dbReference type="ARBA" id="ARBA00007985"/>
    </source>
</evidence>
<keyword evidence="5 8" id="KW-0808">Transferase</keyword>
<comment type="function">
    <text evidence="1 8">Stereospecific condensation of phosphoenolpyruvate (PEP) and D-erythrose-4-phosphate (E4P) giving rise to 3-deoxy-D-arabino-heptulosonate-7-phosphate (DAHP).</text>
</comment>
<comment type="pathway">
    <text evidence="2 8">Metabolic intermediate biosynthesis; chorismate biosynthesis; chorismate from D-erythrose 4-phosphate and phosphoenolpyruvate: step 1/7.</text>
</comment>
<dbReference type="NCBIfam" id="TIGR00034">
    <property type="entry name" value="aroFGH"/>
    <property type="match status" value="1"/>
</dbReference>
<keyword evidence="4 8" id="KW-0028">Amino-acid biosynthesis</keyword>
<evidence type="ECO:0000256" key="6">
    <source>
        <dbReference type="ARBA" id="ARBA00023141"/>
    </source>
</evidence>
<keyword evidence="6 8" id="KW-0057">Aromatic amino acid biosynthesis</keyword>
<dbReference type="SUPFAM" id="SSF51569">
    <property type="entry name" value="Aldolase"/>
    <property type="match status" value="1"/>
</dbReference>
<dbReference type="InterPro" id="IPR013785">
    <property type="entry name" value="Aldolase_TIM"/>
</dbReference>
<dbReference type="InterPro" id="IPR006219">
    <property type="entry name" value="DAHP_synth_1"/>
</dbReference>
<evidence type="ECO:0000256" key="1">
    <source>
        <dbReference type="ARBA" id="ARBA00003726"/>
    </source>
</evidence>
<evidence type="ECO:0000259" key="9">
    <source>
        <dbReference type="Pfam" id="PF00793"/>
    </source>
</evidence>
<evidence type="ECO:0000256" key="4">
    <source>
        <dbReference type="ARBA" id="ARBA00022605"/>
    </source>
</evidence>
<dbReference type="Gene3D" id="3.20.20.70">
    <property type="entry name" value="Aldolase class I"/>
    <property type="match status" value="1"/>
</dbReference>
<dbReference type="NCBIfam" id="NF009396">
    <property type="entry name" value="PRK12756.1"/>
    <property type="match status" value="1"/>
</dbReference>
<evidence type="ECO:0000256" key="2">
    <source>
        <dbReference type="ARBA" id="ARBA00004688"/>
    </source>
</evidence>
<proteinExistence type="inferred from homology"/>
<accession>A0ABV2PTD4</accession>
<dbReference type="NCBIfam" id="NF009395">
    <property type="entry name" value="PRK12755.1"/>
    <property type="match status" value="1"/>
</dbReference>
<dbReference type="Pfam" id="PF00793">
    <property type="entry name" value="DAHP_synth_1"/>
    <property type="match status" value="1"/>
</dbReference>
<sequence>MHTTDDLRIRAITRLSTPAEVMRDCAVTDAAMATVDASRQALHGILAGSDDRLAVVIGPCSIHDTRAALEYAGRLAPLRRELGDALEIVMRVYFEKPRTTVGWKGLINDPDLDGSFQIDKGLRIARSLLRDINALGVPAGCEFLDMITPQYIADLVAWGAIGARTTESQVHRELASGLSCPVGFKNGTDGNVKIAVDAVHAASQPHHFMAVTKDGQAAVATTSGNGDCHVILRGGKVPNYDAASVGAACAAIDKAGLAGRVMIDVSHANSGKKPENQPLVAEDIAARIAAGERRILGVMVESHLLGGRQELQPGQPLRYGQSITDGCIDWDSSVQVLQRLAQAVRQRRRVEAGAVLPSAAEIAA</sequence>
<evidence type="ECO:0000256" key="5">
    <source>
        <dbReference type="ARBA" id="ARBA00022679"/>
    </source>
</evidence>
<comment type="similarity">
    <text evidence="3 8">Belongs to the class-I DAHP synthase family.</text>
</comment>
<comment type="caution">
    <text evidence="10">The sequence shown here is derived from an EMBL/GenBank/DDBJ whole genome shotgun (WGS) entry which is preliminary data.</text>
</comment>
<evidence type="ECO:0000313" key="10">
    <source>
        <dbReference type="EMBL" id="MET4568285.1"/>
    </source>
</evidence>
<protein>
    <recommendedName>
        <fullName evidence="8">Phospho-2-dehydro-3-deoxyheptonate aldolase</fullName>
        <ecNumber evidence="8">2.5.1.54</ecNumber>
    </recommendedName>
</protein>
<organism evidence="10 11">
    <name type="scientific">Rhodanobacter soli</name>
    <dbReference type="NCBI Taxonomy" id="590609"/>
    <lineage>
        <taxon>Bacteria</taxon>
        <taxon>Pseudomonadati</taxon>
        <taxon>Pseudomonadota</taxon>
        <taxon>Gammaproteobacteria</taxon>
        <taxon>Lysobacterales</taxon>
        <taxon>Rhodanobacteraceae</taxon>
        <taxon>Rhodanobacter</taxon>
    </lineage>
</organism>
<feature type="domain" description="DAHP synthetase I/KDSA" evidence="9">
    <location>
        <begin position="41"/>
        <end position="337"/>
    </location>
</feature>
<evidence type="ECO:0000313" key="11">
    <source>
        <dbReference type="Proteomes" id="UP001549251"/>
    </source>
</evidence>